<evidence type="ECO:0000313" key="3">
    <source>
        <dbReference type="Proteomes" id="UP001589608"/>
    </source>
</evidence>
<evidence type="ECO:0000256" key="1">
    <source>
        <dbReference type="SAM" id="MobiDB-lite"/>
    </source>
</evidence>
<evidence type="ECO:0008006" key="4">
    <source>
        <dbReference type="Google" id="ProtNLM"/>
    </source>
</evidence>
<protein>
    <recommendedName>
        <fullName evidence="4">PPE family domain-containing protein</fullName>
    </recommendedName>
</protein>
<dbReference type="RefSeq" id="WP_223094647.1">
    <property type="nucleotide sequence ID" value="NZ_CP061913.1"/>
</dbReference>
<feature type="region of interest" description="Disordered" evidence="1">
    <location>
        <begin position="159"/>
        <end position="200"/>
    </location>
</feature>
<comment type="caution">
    <text evidence="2">The sequence shown here is derived from an EMBL/GenBank/DDBJ whole genome shotgun (WGS) entry which is preliminary data.</text>
</comment>
<accession>A0ABV5ML47</accession>
<keyword evidence="3" id="KW-1185">Reference proteome</keyword>
<dbReference type="Proteomes" id="UP001589608">
    <property type="component" value="Unassembled WGS sequence"/>
</dbReference>
<name>A0ABV5ML47_9ACTN</name>
<organism evidence="2 3">
    <name type="scientific">Dactylosporangium vinaceum</name>
    <dbReference type="NCBI Taxonomy" id="53362"/>
    <lineage>
        <taxon>Bacteria</taxon>
        <taxon>Bacillati</taxon>
        <taxon>Actinomycetota</taxon>
        <taxon>Actinomycetes</taxon>
        <taxon>Micromonosporales</taxon>
        <taxon>Micromonosporaceae</taxon>
        <taxon>Dactylosporangium</taxon>
    </lineage>
</organism>
<gene>
    <name evidence="2" type="ORF">ACFFTR_41425</name>
</gene>
<feature type="compositionally biased region" description="Gly residues" evidence="1">
    <location>
        <begin position="170"/>
        <end position="185"/>
    </location>
</feature>
<reference evidence="2 3" key="1">
    <citation type="submission" date="2024-09" db="EMBL/GenBank/DDBJ databases">
        <authorList>
            <person name="Sun Q."/>
            <person name="Mori K."/>
        </authorList>
    </citation>
    <scope>NUCLEOTIDE SEQUENCE [LARGE SCALE GENOMIC DNA]</scope>
    <source>
        <strain evidence="2 3">JCM 3307</strain>
    </source>
</reference>
<feature type="compositionally biased region" description="Low complexity" evidence="1">
    <location>
        <begin position="442"/>
        <end position="460"/>
    </location>
</feature>
<proteinExistence type="predicted"/>
<feature type="region of interest" description="Disordered" evidence="1">
    <location>
        <begin position="384"/>
        <end position="528"/>
    </location>
</feature>
<dbReference type="EMBL" id="JBHMCA010000067">
    <property type="protein sequence ID" value="MFB9449579.1"/>
    <property type="molecule type" value="Genomic_DNA"/>
</dbReference>
<evidence type="ECO:0000313" key="2">
    <source>
        <dbReference type="EMBL" id="MFB9449579.1"/>
    </source>
</evidence>
<feature type="compositionally biased region" description="Gly residues" evidence="1">
    <location>
        <begin position="421"/>
        <end position="433"/>
    </location>
</feature>
<sequence length="528" mass="52749">MGYDYWTAKEKIESGEPYSLESVATTWRNFAEALRTAAGHLQGTADKVTAQYGEPYQNFGDRAIPVAGWMSNVSGYATAVAEGLSKASTTGSQAQMTMYEESYAFNAAVDKIVGPEDALSVGRAQAIQRREEQAAQVLNAELTKWTAAYNAFQPGALDSAPTRAGSGSADNGGAGGSGGTGGSGGAQPLSNDTNGNGNGNGNGSGAAAAIVGVGTVGAGTTTTGNGTQVGNGQFPGSSVVGPGDGDFAGWVKDPRTGYLIDPTTGQEFDPTTGRWIDPVTGKPFGDVEQYANRLEGLEGGNPATGLLGGAPGLSPVLAGGGGGGGGLTGLYGGLQPPSLAPGNPAALQLQQQAADKMAAKAYAAEQLALKEASQGGRPFVPPMQGGLAGGPDSGRGANRRRSLITEPESTWTNRGLARTLGRGGGGGGGGRGFGAAEEPPLGAGSSAAARANAARGRAGRLPGEPMEPVAGRAGAAGQSGGRGSYLPPTQAGGADERAGKRRKRPDWLVEDDVWSSGQQAGPPVLGED</sequence>